<dbReference type="Proteomes" id="UP000078431">
    <property type="component" value="Unassembled WGS sequence"/>
</dbReference>
<keyword evidence="4" id="KW-1185">Reference proteome</keyword>
<evidence type="ECO:0000256" key="1">
    <source>
        <dbReference type="ARBA" id="ARBA00045658"/>
    </source>
</evidence>
<accession>A0AA91EDZ8</accession>
<dbReference type="Pfam" id="PF07683">
    <property type="entry name" value="CobW_C"/>
    <property type="match status" value="1"/>
</dbReference>
<organism evidence="3 4">
    <name type="scientific">Obesumbacterium proteus ATCC 12841</name>
    <dbReference type="NCBI Taxonomy" id="1354268"/>
    <lineage>
        <taxon>Bacteria</taxon>
        <taxon>Pseudomonadati</taxon>
        <taxon>Pseudomonadota</taxon>
        <taxon>Gammaproteobacteria</taxon>
        <taxon>Enterobacterales</taxon>
        <taxon>Hafniaceae</taxon>
        <taxon>Obesumbacterium</taxon>
    </lineage>
</organism>
<dbReference type="Pfam" id="PF02492">
    <property type="entry name" value="cobW"/>
    <property type="match status" value="1"/>
</dbReference>
<dbReference type="SMART" id="SM00833">
    <property type="entry name" value="CobW_C"/>
    <property type="match status" value="1"/>
</dbReference>
<gene>
    <name evidence="3" type="ORF">M993_02223</name>
</gene>
<dbReference type="EMBL" id="LXEX01000031">
    <property type="protein sequence ID" value="OAT58920.1"/>
    <property type="molecule type" value="Genomic_DNA"/>
</dbReference>
<evidence type="ECO:0000313" key="4">
    <source>
        <dbReference type="Proteomes" id="UP000078431"/>
    </source>
</evidence>
<comment type="caution">
    <text evidence="3">The sequence shown here is derived from an EMBL/GenBank/DDBJ whole genome shotgun (WGS) entry which is preliminary data.</text>
</comment>
<dbReference type="AlphaFoldDB" id="A0AA91EDZ8"/>
<evidence type="ECO:0000313" key="3">
    <source>
        <dbReference type="EMBL" id="OAT58920.1"/>
    </source>
</evidence>
<dbReference type="InterPro" id="IPR011629">
    <property type="entry name" value="CobW-like_C"/>
</dbReference>
<protein>
    <submittedName>
        <fullName evidence="3">Metal chaperone/GTPase</fullName>
    </submittedName>
</protein>
<dbReference type="PANTHER" id="PTHR43603">
    <property type="entry name" value="COBW DOMAIN-CONTAINING PROTEIN DDB_G0274527"/>
    <property type="match status" value="1"/>
</dbReference>
<dbReference type="InterPro" id="IPR051927">
    <property type="entry name" value="Zn_Chap_cDPG_Synth"/>
</dbReference>
<dbReference type="InterPro" id="IPR003495">
    <property type="entry name" value="CobW/HypB/UreG_nucleotide-bd"/>
</dbReference>
<reference evidence="3 4" key="1">
    <citation type="submission" date="2016-04" db="EMBL/GenBank/DDBJ databases">
        <title>ATOL: Assembling a taxonomically balanced genome-scale reconstruction of the evolutionary history of the Enterobacteriaceae.</title>
        <authorList>
            <person name="Plunkett G.III."/>
            <person name="Neeno-Eckwall E.C."/>
            <person name="Glasner J.D."/>
            <person name="Perna N.T."/>
        </authorList>
    </citation>
    <scope>NUCLEOTIDE SEQUENCE [LARGE SCALE GENOMIC DNA]</scope>
    <source>
        <strain evidence="3 4">ATCC 12841</strain>
    </source>
</reference>
<dbReference type="Gene3D" id="3.40.50.300">
    <property type="entry name" value="P-loop containing nucleotide triphosphate hydrolases"/>
    <property type="match status" value="1"/>
</dbReference>
<comment type="function">
    <text evidence="1">Zinc chaperone that directly transfers zinc cofactor to target proteins, thereby activating them. Zinc is transferred from the CXCC motif in the GTPase domain to the zinc binding site in target proteins in a process requiring GTP hydrolysis.</text>
</comment>
<dbReference type="RefSeq" id="WP_061555287.1">
    <property type="nucleotide sequence ID" value="NZ_LXEX01000031.1"/>
</dbReference>
<feature type="domain" description="CobW C-terminal" evidence="2">
    <location>
        <begin position="258"/>
        <end position="378"/>
    </location>
</feature>
<dbReference type="InterPro" id="IPR027417">
    <property type="entry name" value="P-loop_NTPase"/>
</dbReference>
<dbReference type="SUPFAM" id="SSF52540">
    <property type="entry name" value="P-loop containing nucleoside triphosphate hydrolases"/>
    <property type="match status" value="1"/>
</dbReference>
<evidence type="ECO:0000259" key="2">
    <source>
        <dbReference type="SMART" id="SM00833"/>
    </source>
</evidence>
<proteinExistence type="predicted"/>
<sequence>MDKHNLRGRTPLTILNGFLGAGKTTLLKSLIFKLHTKKVRLAVIVNDMSELDIDGVIIANTELVSKEQLNFVSISATSISSNEGIEKLDIAICKLQAEFDPDIILLETSGSSHPAPLLRYFNEHPKVALKGFLTLVDAVMLKEDYDSGKKLIGVFQRNLSAGTHSIENLLVEQIMLSSKLLLTKVDRIQTDIISNIAQELHPLNPYVDIIATQWGELDPEVIFSLPDYNFHLVSKLLEEMEDAFELTPGGGIGYPFELTTQVIDDPRPFHPQRLWDTCQRFLGRGIHRSKGFFWMASRDDLALLWNQVAGSINLEFVSYWKAGVLAHNNNGLTVEEREALEKQLAKKCSRFGDRQCRLTVIGESKDVAEFTRALRRCFCTELEIEDWLNGGAFDDPWPKRVVRLKAKQ</sequence>
<dbReference type="PANTHER" id="PTHR43603:SF1">
    <property type="entry name" value="ZINC-REGULATED GTPASE METALLOPROTEIN ACTIVATOR 1"/>
    <property type="match status" value="1"/>
</dbReference>
<name>A0AA91EDZ8_9GAMM</name>